<keyword evidence="2" id="KW-1185">Reference proteome</keyword>
<dbReference type="Proteomes" id="UP000239007">
    <property type="component" value="Unassembled WGS sequence"/>
</dbReference>
<evidence type="ECO:0000313" key="2">
    <source>
        <dbReference type="Proteomes" id="UP000239007"/>
    </source>
</evidence>
<accession>A0A2S7USM2</accession>
<comment type="caution">
    <text evidence="1">The sequence shown here is derived from an EMBL/GenBank/DDBJ whole genome shotgun (WGS) entry which is preliminary data.</text>
</comment>
<gene>
    <name evidence="1" type="ORF">BTO11_00420</name>
</gene>
<proteinExistence type="predicted"/>
<protein>
    <submittedName>
        <fullName evidence="1">Uncharacterized protein</fullName>
    </submittedName>
</protein>
<reference evidence="1 2" key="1">
    <citation type="submission" date="2016-12" db="EMBL/GenBank/DDBJ databases">
        <title>Diversity of luminous bacteria.</title>
        <authorList>
            <person name="Yoshizawa S."/>
            <person name="Kogure K."/>
        </authorList>
    </citation>
    <scope>NUCLEOTIDE SEQUENCE [LARGE SCALE GENOMIC DNA]</scope>
    <source>
        <strain evidence="1 2">SA4-48</strain>
    </source>
</reference>
<dbReference type="AlphaFoldDB" id="A0A2S7USM2"/>
<sequence length="471" mass="54478">MSQPQFVTELLNTLKSKYQLVLDDAVDFFAQYKALHMVYAKESKRFEEIQHQLTTIYNYKKKHNVLPKIKGHSDPKSYLLELEAIKLRSQAEVDKIEPQIFAGFKKRQALLNDIATSIAKSTIQERDASQFIATMMLRAPLPADHNRCEINEKTKPIYISALVISLLTQLIGQGIIDDDYIISRIPSLSEHEKDPDLVEHHAEELDIYITEVLNPIIIAALLHNIGSYCMEAEAIYQGDRFQALDEDARKVLIKTISDNTNIYLNWGYGKPLERYWGEEQLNIELDKFDIIESIVKNYPKSQDPMGNLLRIPMIYSSFTLSTKHQHDFRFIFKAYDILNSGIEKKMVYQPYAEVFLNMVGKYPLGAGISFISLETGYPERAIVSALNPPEPTTAVVKQLTRRQVYADDHTQVAVTKDYIVSNSTARKNSEFDTSYYKKQFPNGYFWNPSEAWQIDLEHKKFWRRDNRLKPN</sequence>
<evidence type="ECO:0000313" key="1">
    <source>
        <dbReference type="EMBL" id="PQJ52270.1"/>
    </source>
</evidence>
<dbReference type="OrthoDB" id="5751334at2"/>
<dbReference type="EMBL" id="MSCH01000003">
    <property type="protein sequence ID" value="PQJ52270.1"/>
    <property type="molecule type" value="Genomic_DNA"/>
</dbReference>
<name>A0A2S7USM2_9GAMM</name>
<organism evidence="1 2">
    <name type="scientific">Psychrosphaera saromensis</name>
    <dbReference type="NCBI Taxonomy" id="716813"/>
    <lineage>
        <taxon>Bacteria</taxon>
        <taxon>Pseudomonadati</taxon>
        <taxon>Pseudomonadota</taxon>
        <taxon>Gammaproteobacteria</taxon>
        <taxon>Alteromonadales</taxon>
        <taxon>Pseudoalteromonadaceae</taxon>
        <taxon>Psychrosphaera</taxon>
    </lineage>
</organism>
<dbReference type="RefSeq" id="WP_105050727.1">
    <property type="nucleotide sequence ID" value="NZ_BMYG01000005.1"/>
</dbReference>